<evidence type="ECO:0000313" key="8">
    <source>
        <dbReference type="EMBL" id="GMH99557.1"/>
    </source>
</evidence>
<dbReference type="AlphaFoldDB" id="A0A9W7F2X7"/>
<feature type="transmembrane region" description="Helical" evidence="6">
    <location>
        <begin position="96"/>
        <end position="115"/>
    </location>
</feature>
<dbReference type="InterPro" id="IPR036259">
    <property type="entry name" value="MFS_trans_sf"/>
</dbReference>
<protein>
    <recommendedName>
        <fullName evidence="7">Major facilitator superfamily (MFS) profile domain-containing protein</fullName>
    </recommendedName>
</protein>
<dbReference type="PANTHER" id="PTHR10924:SF4">
    <property type="entry name" value="GH15861P"/>
    <property type="match status" value="1"/>
</dbReference>
<gene>
    <name evidence="8" type="ORF">TrVE_jg3902</name>
</gene>
<feature type="transmembrane region" description="Helical" evidence="6">
    <location>
        <begin position="27"/>
        <end position="45"/>
    </location>
</feature>
<dbReference type="PANTHER" id="PTHR10924">
    <property type="entry name" value="MAJOR FACILITATOR SUPERFAMILY PROTEIN-RELATED"/>
    <property type="match status" value="1"/>
</dbReference>
<evidence type="ECO:0000313" key="9">
    <source>
        <dbReference type="Proteomes" id="UP001165160"/>
    </source>
</evidence>
<dbReference type="GO" id="GO:0016020">
    <property type="term" value="C:membrane"/>
    <property type="evidence" value="ECO:0007669"/>
    <property type="project" value="UniProtKB-SubCell"/>
</dbReference>
<feature type="transmembrane region" description="Helical" evidence="6">
    <location>
        <begin position="405"/>
        <end position="423"/>
    </location>
</feature>
<evidence type="ECO:0000259" key="7">
    <source>
        <dbReference type="PROSITE" id="PS50850"/>
    </source>
</evidence>
<feature type="transmembrane region" description="Helical" evidence="6">
    <location>
        <begin position="374"/>
        <end position="393"/>
    </location>
</feature>
<organism evidence="8 9">
    <name type="scientific">Triparma verrucosa</name>
    <dbReference type="NCBI Taxonomy" id="1606542"/>
    <lineage>
        <taxon>Eukaryota</taxon>
        <taxon>Sar</taxon>
        <taxon>Stramenopiles</taxon>
        <taxon>Ochrophyta</taxon>
        <taxon>Bolidophyceae</taxon>
        <taxon>Parmales</taxon>
        <taxon>Triparmaceae</taxon>
        <taxon>Triparma</taxon>
    </lineage>
</organism>
<keyword evidence="9" id="KW-1185">Reference proteome</keyword>
<evidence type="ECO:0000256" key="2">
    <source>
        <dbReference type="ARBA" id="ARBA00022692"/>
    </source>
</evidence>
<feature type="transmembrane region" description="Helical" evidence="6">
    <location>
        <begin position="283"/>
        <end position="305"/>
    </location>
</feature>
<name>A0A9W7F2X7_9STRA</name>
<feature type="transmembrane region" description="Helical" evidence="6">
    <location>
        <begin position="337"/>
        <end position="362"/>
    </location>
</feature>
<keyword evidence="3 6" id="KW-1133">Transmembrane helix</keyword>
<feature type="transmembrane region" description="Helical" evidence="6">
    <location>
        <begin position="193"/>
        <end position="211"/>
    </location>
</feature>
<evidence type="ECO:0000256" key="4">
    <source>
        <dbReference type="ARBA" id="ARBA00023136"/>
    </source>
</evidence>
<feature type="compositionally biased region" description="Basic and acidic residues" evidence="5">
    <location>
        <begin position="432"/>
        <end position="449"/>
    </location>
</feature>
<dbReference type="GO" id="GO:0097037">
    <property type="term" value="P:heme export"/>
    <property type="evidence" value="ECO:0007669"/>
    <property type="project" value="TreeGrafter"/>
</dbReference>
<evidence type="ECO:0000256" key="1">
    <source>
        <dbReference type="ARBA" id="ARBA00004141"/>
    </source>
</evidence>
<reference evidence="9" key="1">
    <citation type="journal article" date="2023" name="Commun. Biol.">
        <title>Genome analysis of Parmales, the sister group of diatoms, reveals the evolutionary specialization of diatoms from phago-mixotrophs to photoautotrophs.</title>
        <authorList>
            <person name="Ban H."/>
            <person name="Sato S."/>
            <person name="Yoshikawa S."/>
            <person name="Yamada K."/>
            <person name="Nakamura Y."/>
            <person name="Ichinomiya M."/>
            <person name="Sato N."/>
            <person name="Blanc-Mathieu R."/>
            <person name="Endo H."/>
            <person name="Kuwata A."/>
            <person name="Ogata H."/>
        </authorList>
    </citation>
    <scope>NUCLEOTIDE SEQUENCE [LARGE SCALE GENOMIC DNA]</scope>
    <source>
        <strain evidence="9">NIES 3699</strain>
    </source>
</reference>
<dbReference type="PROSITE" id="PS50850">
    <property type="entry name" value="MFS"/>
    <property type="match status" value="1"/>
</dbReference>
<dbReference type="SUPFAM" id="SSF103473">
    <property type="entry name" value="MFS general substrate transporter"/>
    <property type="match status" value="1"/>
</dbReference>
<dbReference type="InterPro" id="IPR049680">
    <property type="entry name" value="FLVCR1-2_SLC49-like"/>
</dbReference>
<comment type="subcellular location">
    <subcellularLocation>
        <location evidence="1">Membrane</location>
        <topology evidence="1">Multi-pass membrane protein</topology>
    </subcellularLocation>
</comment>
<evidence type="ECO:0000256" key="5">
    <source>
        <dbReference type="SAM" id="MobiDB-lite"/>
    </source>
</evidence>
<dbReference type="InterPro" id="IPR020846">
    <property type="entry name" value="MFS_dom"/>
</dbReference>
<feature type="domain" description="Major facilitator superfamily (MFS) profile" evidence="7">
    <location>
        <begin position="25"/>
        <end position="429"/>
    </location>
</feature>
<feature type="compositionally biased region" description="Basic and acidic residues" evidence="5">
    <location>
        <begin position="464"/>
        <end position="475"/>
    </location>
</feature>
<feature type="transmembrane region" description="Helical" evidence="6">
    <location>
        <begin position="314"/>
        <end position="331"/>
    </location>
</feature>
<dbReference type="Pfam" id="PF07690">
    <property type="entry name" value="MFS_1"/>
    <property type="match status" value="1"/>
</dbReference>
<evidence type="ECO:0000256" key="3">
    <source>
        <dbReference type="ARBA" id="ARBA00022989"/>
    </source>
</evidence>
<proteinExistence type="predicted"/>
<feature type="transmembrane region" description="Helical" evidence="6">
    <location>
        <begin position="250"/>
        <end position="271"/>
    </location>
</feature>
<dbReference type="EMBL" id="BRXX01000235">
    <property type="protein sequence ID" value="GMH99557.1"/>
    <property type="molecule type" value="Genomic_DNA"/>
</dbReference>
<comment type="caution">
    <text evidence="8">The sequence shown here is derived from an EMBL/GenBank/DDBJ whole genome shotgun (WGS) entry which is preliminary data.</text>
</comment>
<keyword evidence="4 6" id="KW-0472">Membrane</keyword>
<accession>A0A9W7F2X7</accession>
<sequence>MSLPPSPNPNPNPNPSSSLPSLLPLRYLVLLSFSLLTLTSSWLWITFSPLTSLLSHHYSLPPSSINQLSTVFMFTYVLGGLPSIYICERLRLRRSLLIGGGLTTLGAGVRFFGAAEEGVKGFVYAYIGSFIAAVGQLFTLSVPPLLSTLYFPPSSRSLATSIGVLANQSGTALGLGLTGLYVQNFPKDFKNYLGLQTVTGLTSFILIYIYVLDNPPQPPSFAATSRISIPISPFPTYVSEIKKILKLKSLLLSTISYGISTGVFYTLATFLEQLLPSYSDNLISELGLTIVITGLVGSITSGIILDKYRMYLDVLRYLYLASFIFTVLWMGSNVWPIWALFGVAGMMGFMLTGTICTGFEYAVELTFPVNEGTVGGILNVSAQAFGCILIWIGEALLTVSVDWCNGLMVLSLGCACFIMFFVVDDRDYKREAKEKGAENDESRLLRNRTESANSNHGEEEEEEENHHVDKEASVV</sequence>
<feature type="transmembrane region" description="Helical" evidence="6">
    <location>
        <begin position="121"/>
        <end position="146"/>
    </location>
</feature>
<feature type="transmembrane region" description="Helical" evidence="6">
    <location>
        <begin position="65"/>
        <end position="84"/>
    </location>
</feature>
<dbReference type="GO" id="GO:0015232">
    <property type="term" value="F:heme transmembrane transporter activity"/>
    <property type="evidence" value="ECO:0007669"/>
    <property type="project" value="TreeGrafter"/>
</dbReference>
<dbReference type="InterPro" id="IPR011701">
    <property type="entry name" value="MFS"/>
</dbReference>
<dbReference type="GO" id="GO:0020037">
    <property type="term" value="F:heme binding"/>
    <property type="evidence" value="ECO:0007669"/>
    <property type="project" value="TreeGrafter"/>
</dbReference>
<feature type="region of interest" description="Disordered" evidence="5">
    <location>
        <begin position="432"/>
        <end position="475"/>
    </location>
</feature>
<keyword evidence="2 6" id="KW-0812">Transmembrane</keyword>
<feature type="transmembrane region" description="Helical" evidence="6">
    <location>
        <begin position="158"/>
        <end position="181"/>
    </location>
</feature>
<evidence type="ECO:0000256" key="6">
    <source>
        <dbReference type="SAM" id="Phobius"/>
    </source>
</evidence>
<dbReference type="Gene3D" id="1.20.1250.20">
    <property type="entry name" value="MFS general substrate transporter like domains"/>
    <property type="match status" value="2"/>
</dbReference>
<dbReference type="Proteomes" id="UP001165160">
    <property type="component" value="Unassembled WGS sequence"/>
</dbReference>